<dbReference type="RefSeq" id="WP_213756683.1">
    <property type="nucleotide sequence ID" value="NZ_JAHCQH010000021.1"/>
</dbReference>
<dbReference type="InterPro" id="IPR010169">
    <property type="entry name" value="AcOrn-deacetyl"/>
</dbReference>
<dbReference type="InterPro" id="IPR036264">
    <property type="entry name" value="Bact_exopeptidase_dim_dom"/>
</dbReference>
<keyword evidence="4" id="KW-0055">Arginine biosynthesis</keyword>
<evidence type="ECO:0000256" key="3">
    <source>
        <dbReference type="ARBA" id="ARBA00022490"/>
    </source>
</evidence>
<dbReference type="GO" id="GO:0008777">
    <property type="term" value="F:acetylornithine deacetylase activity"/>
    <property type="evidence" value="ECO:0007669"/>
    <property type="project" value="UniProtKB-EC"/>
</dbReference>
<evidence type="ECO:0000256" key="1">
    <source>
        <dbReference type="ARBA" id="ARBA00001947"/>
    </source>
</evidence>
<keyword evidence="3" id="KW-0963">Cytoplasm</keyword>
<feature type="domain" description="Peptidase M20 dimerisation" evidence="10">
    <location>
        <begin position="197"/>
        <end position="303"/>
    </location>
</feature>
<dbReference type="SUPFAM" id="SSF53187">
    <property type="entry name" value="Zn-dependent exopeptidases"/>
    <property type="match status" value="1"/>
</dbReference>
<evidence type="ECO:0000256" key="7">
    <source>
        <dbReference type="ARBA" id="ARBA00022801"/>
    </source>
</evidence>
<dbReference type="EMBL" id="JAHCQH010000021">
    <property type="protein sequence ID" value="MBS9478705.1"/>
    <property type="molecule type" value="Genomic_DNA"/>
</dbReference>
<evidence type="ECO:0000256" key="5">
    <source>
        <dbReference type="ARBA" id="ARBA00022605"/>
    </source>
</evidence>
<dbReference type="NCBIfam" id="TIGR01892">
    <property type="entry name" value="AcOrn-deacetyl"/>
    <property type="match status" value="1"/>
</dbReference>
<dbReference type="PROSITE" id="PS00759">
    <property type="entry name" value="ARGE_DAPE_CPG2_2"/>
    <property type="match status" value="1"/>
</dbReference>
<reference evidence="11" key="1">
    <citation type="submission" date="2021-05" db="EMBL/GenBank/DDBJ databases">
        <authorList>
            <person name="Sun Q."/>
            <person name="Inoue M."/>
        </authorList>
    </citation>
    <scope>NUCLEOTIDE SEQUENCE</scope>
    <source>
        <strain evidence="11">VKM B-3255</strain>
    </source>
</reference>
<dbReference type="NCBIfam" id="NF005710">
    <property type="entry name" value="PRK07522.1"/>
    <property type="match status" value="1"/>
</dbReference>
<keyword evidence="5" id="KW-0028">Amino-acid biosynthesis</keyword>
<dbReference type="PANTHER" id="PTHR43808:SF31">
    <property type="entry name" value="N-ACETYL-L-CITRULLINE DEACETYLASE"/>
    <property type="match status" value="1"/>
</dbReference>
<comment type="cofactor">
    <cofactor evidence="1">
        <name>Zn(2+)</name>
        <dbReference type="ChEBI" id="CHEBI:29105"/>
    </cofactor>
</comment>
<evidence type="ECO:0000313" key="12">
    <source>
        <dbReference type="Proteomes" id="UP001166585"/>
    </source>
</evidence>
<organism evidence="11 12">
    <name type="scientific">Ancylobacter radicis</name>
    <dbReference type="NCBI Taxonomy" id="2836179"/>
    <lineage>
        <taxon>Bacteria</taxon>
        <taxon>Pseudomonadati</taxon>
        <taxon>Pseudomonadota</taxon>
        <taxon>Alphaproteobacteria</taxon>
        <taxon>Hyphomicrobiales</taxon>
        <taxon>Xanthobacteraceae</taxon>
        <taxon>Ancylobacter</taxon>
    </lineage>
</organism>
<dbReference type="PROSITE" id="PS00758">
    <property type="entry name" value="ARGE_DAPE_CPG2_1"/>
    <property type="match status" value="1"/>
</dbReference>
<sequence>MTIQGVADILTAEPDQPAQTTTQTTTLARTRAILADLIAFPTESARSNLAIVDYIEAYLAREGITARRIPNADGSKASLLATIGPEGQPGVALSAHTDVVPVAGQDWSSDPWTLTEREGRLYGRGTSDMKGFLAVVLAHVPLFKQAATHTPVHLCFSYDEELGCLGAPDLVAEVAALPVPPALCIVGEPTALKVARAHKGKFARRLTITGRGGHSALLHRAANAVEAGAEITVGLGVLGRSLRGETNEAFDPPWTSVHVGSLHGGTALNLVPDHATLEFEARTLPGTDLDSLNARIALIIDEARARLLAQAPEAGIAIATLSDYPGLDTPEDSGAVRFVAALAGSNAAPVTLAFGTEAGLYARAGIPTVVCGPGDIGRAHKADEWIGLDELAQAGALMVRLAGRLGTPLAPSDFARPAFA</sequence>
<keyword evidence="8" id="KW-0862">Zinc</keyword>
<evidence type="ECO:0000256" key="4">
    <source>
        <dbReference type="ARBA" id="ARBA00022571"/>
    </source>
</evidence>
<dbReference type="Pfam" id="PF01546">
    <property type="entry name" value="Peptidase_M20"/>
    <property type="match status" value="1"/>
</dbReference>
<gene>
    <name evidence="11" type="primary">argE</name>
    <name evidence="11" type="ORF">KIP89_16470</name>
</gene>
<keyword evidence="9" id="KW-0170">Cobalt</keyword>
<keyword evidence="6" id="KW-0479">Metal-binding</keyword>
<dbReference type="Proteomes" id="UP001166585">
    <property type="component" value="Unassembled WGS sequence"/>
</dbReference>
<evidence type="ECO:0000256" key="8">
    <source>
        <dbReference type="ARBA" id="ARBA00022833"/>
    </source>
</evidence>
<evidence type="ECO:0000256" key="6">
    <source>
        <dbReference type="ARBA" id="ARBA00022723"/>
    </source>
</evidence>
<dbReference type="EC" id="3.5.1.16" evidence="11"/>
<dbReference type="Pfam" id="PF07687">
    <property type="entry name" value="M20_dimer"/>
    <property type="match status" value="1"/>
</dbReference>
<protein>
    <submittedName>
        <fullName evidence="11">Acetylornithine deacetylase</fullName>
        <ecNumber evidence="11">3.5.1.16</ecNumber>
    </submittedName>
</protein>
<dbReference type="InterPro" id="IPR011650">
    <property type="entry name" value="Peptidase_M20_dimer"/>
</dbReference>
<dbReference type="InterPro" id="IPR001261">
    <property type="entry name" value="ArgE/DapE_CS"/>
</dbReference>
<dbReference type="Gene3D" id="3.30.70.360">
    <property type="match status" value="1"/>
</dbReference>
<comment type="similarity">
    <text evidence="2">Belongs to the peptidase M20A family. ArgE subfamily.</text>
</comment>
<evidence type="ECO:0000256" key="9">
    <source>
        <dbReference type="ARBA" id="ARBA00023285"/>
    </source>
</evidence>
<dbReference type="PANTHER" id="PTHR43808">
    <property type="entry name" value="ACETYLORNITHINE DEACETYLASE"/>
    <property type="match status" value="1"/>
</dbReference>
<proteinExistence type="inferred from homology"/>
<name>A0ABS5RAL2_9HYPH</name>
<dbReference type="InterPro" id="IPR002933">
    <property type="entry name" value="Peptidase_M20"/>
</dbReference>
<evidence type="ECO:0000313" key="11">
    <source>
        <dbReference type="EMBL" id="MBS9478705.1"/>
    </source>
</evidence>
<keyword evidence="7 11" id="KW-0378">Hydrolase</keyword>
<dbReference type="SUPFAM" id="SSF55031">
    <property type="entry name" value="Bacterial exopeptidase dimerisation domain"/>
    <property type="match status" value="1"/>
</dbReference>
<evidence type="ECO:0000259" key="10">
    <source>
        <dbReference type="Pfam" id="PF07687"/>
    </source>
</evidence>
<keyword evidence="12" id="KW-1185">Reference proteome</keyword>
<evidence type="ECO:0000256" key="2">
    <source>
        <dbReference type="ARBA" id="ARBA00005691"/>
    </source>
</evidence>
<accession>A0ABS5RAL2</accession>
<dbReference type="InterPro" id="IPR050072">
    <property type="entry name" value="Peptidase_M20A"/>
</dbReference>
<dbReference type="Gene3D" id="3.40.630.10">
    <property type="entry name" value="Zn peptidases"/>
    <property type="match status" value="1"/>
</dbReference>
<dbReference type="CDD" id="cd03894">
    <property type="entry name" value="M20_ArgE"/>
    <property type="match status" value="1"/>
</dbReference>
<comment type="caution">
    <text evidence="11">The sequence shown here is derived from an EMBL/GenBank/DDBJ whole genome shotgun (WGS) entry which is preliminary data.</text>
</comment>